<dbReference type="InParanoid" id="K1R2F4"/>
<evidence type="ECO:0000313" key="1">
    <source>
        <dbReference type="EMBL" id="EKC27951.1"/>
    </source>
</evidence>
<protein>
    <submittedName>
        <fullName evidence="1">D-galactoside-specific lectin</fullName>
    </submittedName>
</protein>
<sequence>MTVEIFTTAPELGGQCNYSKQCKEVDQYSVVLVAGGNGPNSKENSGMVLPQLHKCMSLLWQSTLYVESYCDVSKPASYVNHAKVAERLTNQTFALCADQRGFIRCDNGSKIKIVSANYGRTDDQVCPGGKTNTITCRSKSSEIKVKWNCNGYATCHLQATNGYFGDPCANIVKYLEVRYRCVKNIDKEVKGRSKIVLFIQVHVYAHRYLGNIN</sequence>
<dbReference type="PROSITE" id="PS50228">
    <property type="entry name" value="SUEL_LECTIN"/>
    <property type="match status" value="1"/>
</dbReference>
<reference evidence="1" key="1">
    <citation type="journal article" date="2012" name="Nature">
        <title>The oyster genome reveals stress adaptation and complexity of shell formation.</title>
        <authorList>
            <person name="Zhang G."/>
            <person name="Fang X."/>
            <person name="Guo X."/>
            <person name="Li L."/>
            <person name="Luo R."/>
            <person name="Xu F."/>
            <person name="Yang P."/>
            <person name="Zhang L."/>
            <person name="Wang X."/>
            <person name="Qi H."/>
            <person name="Xiong Z."/>
            <person name="Que H."/>
            <person name="Xie Y."/>
            <person name="Holland P.W."/>
            <person name="Paps J."/>
            <person name="Zhu Y."/>
            <person name="Wu F."/>
            <person name="Chen Y."/>
            <person name="Wang J."/>
            <person name="Peng C."/>
            <person name="Meng J."/>
            <person name="Yang L."/>
            <person name="Liu J."/>
            <person name="Wen B."/>
            <person name="Zhang N."/>
            <person name="Huang Z."/>
            <person name="Zhu Q."/>
            <person name="Feng Y."/>
            <person name="Mount A."/>
            <person name="Hedgecock D."/>
            <person name="Xu Z."/>
            <person name="Liu Y."/>
            <person name="Domazet-Loso T."/>
            <person name="Du Y."/>
            <person name="Sun X."/>
            <person name="Zhang S."/>
            <person name="Liu B."/>
            <person name="Cheng P."/>
            <person name="Jiang X."/>
            <person name="Li J."/>
            <person name="Fan D."/>
            <person name="Wang W."/>
            <person name="Fu W."/>
            <person name="Wang T."/>
            <person name="Wang B."/>
            <person name="Zhang J."/>
            <person name="Peng Z."/>
            <person name="Li Y."/>
            <person name="Li N."/>
            <person name="Wang J."/>
            <person name="Chen M."/>
            <person name="He Y."/>
            <person name="Tan F."/>
            <person name="Song X."/>
            <person name="Zheng Q."/>
            <person name="Huang R."/>
            <person name="Yang H."/>
            <person name="Du X."/>
            <person name="Chen L."/>
            <person name="Yang M."/>
            <person name="Gaffney P.M."/>
            <person name="Wang S."/>
            <person name="Luo L."/>
            <person name="She Z."/>
            <person name="Ming Y."/>
            <person name="Huang W."/>
            <person name="Zhang S."/>
            <person name="Huang B."/>
            <person name="Zhang Y."/>
            <person name="Qu T."/>
            <person name="Ni P."/>
            <person name="Miao G."/>
            <person name="Wang J."/>
            <person name="Wang Q."/>
            <person name="Steinberg C.E."/>
            <person name="Wang H."/>
            <person name="Li N."/>
            <person name="Qian L."/>
            <person name="Zhang G."/>
            <person name="Li Y."/>
            <person name="Yang H."/>
            <person name="Liu X."/>
            <person name="Wang J."/>
            <person name="Yin Y."/>
            <person name="Wang J."/>
        </authorList>
    </citation>
    <scope>NUCLEOTIDE SEQUENCE [LARGE SCALE GENOMIC DNA]</scope>
    <source>
        <strain evidence="1">05x7-T-G4-1.051#20</strain>
    </source>
</reference>
<organism evidence="1">
    <name type="scientific">Magallana gigas</name>
    <name type="common">Pacific oyster</name>
    <name type="synonym">Crassostrea gigas</name>
    <dbReference type="NCBI Taxonomy" id="29159"/>
    <lineage>
        <taxon>Eukaryota</taxon>
        <taxon>Metazoa</taxon>
        <taxon>Spiralia</taxon>
        <taxon>Lophotrochozoa</taxon>
        <taxon>Mollusca</taxon>
        <taxon>Bivalvia</taxon>
        <taxon>Autobranchia</taxon>
        <taxon>Pteriomorphia</taxon>
        <taxon>Ostreida</taxon>
        <taxon>Ostreoidea</taxon>
        <taxon>Ostreidae</taxon>
        <taxon>Magallana</taxon>
    </lineage>
</organism>
<dbReference type="Gene3D" id="2.60.120.740">
    <property type="match status" value="1"/>
</dbReference>
<proteinExistence type="predicted"/>
<dbReference type="InterPro" id="IPR043159">
    <property type="entry name" value="Lectin_gal-bd_sf"/>
</dbReference>
<dbReference type="AlphaFoldDB" id="K1R2F4"/>
<dbReference type="PANTHER" id="PTHR46780">
    <property type="entry name" value="PROTEIN EVA-1"/>
    <property type="match status" value="1"/>
</dbReference>
<dbReference type="Pfam" id="PF02140">
    <property type="entry name" value="SUEL_Lectin"/>
    <property type="match status" value="1"/>
</dbReference>
<gene>
    <name evidence="1" type="ORF">CGI_10018412</name>
</gene>
<dbReference type="EMBL" id="JH817703">
    <property type="protein sequence ID" value="EKC27951.1"/>
    <property type="molecule type" value="Genomic_DNA"/>
</dbReference>
<dbReference type="HOGENOM" id="CLU_1295490_0_0_1"/>
<dbReference type="CDD" id="cd22827">
    <property type="entry name" value="Gal_Rha_Lectin_SUL-I-like"/>
    <property type="match status" value="1"/>
</dbReference>
<accession>K1R2F4</accession>
<dbReference type="FunFam" id="2.60.120.740:FF:000001">
    <property type="entry name" value="Adhesion G protein-coupled receptor L2"/>
    <property type="match status" value="1"/>
</dbReference>
<keyword evidence="1" id="KW-0430">Lectin</keyword>
<dbReference type="GO" id="GO:0030246">
    <property type="term" value="F:carbohydrate binding"/>
    <property type="evidence" value="ECO:0007669"/>
    <property type="project" value="UniProtKB-KW"/>
</dbReference>
<dbReference type="InterPro" id="IPR000922">
    <property type="entry name" value="Lectin_gal-bd_dom"/>
</dbReference>
<name>K1R2F4_MAGGI</name>